<dbReference type="InterPro" id="IPR001841">
    <property type="entry name" value="Znf_RING"/>
</dbReference>
<feature type="compositionally biased region" description="Low complexity" evidence="5">
    <location>
        <begin position="156"/>
        <end position="167"/>
    </location>
</feature>
<evidence type="ECO:0000256" key="2">
    <source>
        <dbReference type="ARBA" id="ARBA00022771"/>
    </source>
</evidence>
<organism evidence="8 9">
    <name type="scientific">Ensete ventricosum</name>
    <name type="common">Abyssinian banana</name>
    <name type="synonym">Musa ensete</name>
    <dbReference type="NCBI Taxonomy" id="4639"/>
    <lineage>
        <taxon>Eukaryota</taxon>
        <taxon>Viridiplantae</taxon>
        <taxon>Streptophyta</taxon>
        <taxon>Embryophyta</taxon>
        <taxon>Tracheophyta</taxon>
        <taxon>Spermatophyta</taxon>
        <taxon>Magnoliopsida</taxon>
        <taxon>Liliopsida</taxon>
        <taxon>Zingiberales</taxon>
        <taxon>Musaceae</taxon>
        <taxon>Ensete</taxon>
    </lineage>
</organism>
<dbReference type="AlphaFoldDB" id="A0A426YFE5"/>
<keyword evidence="6" id="KW-0472">Membrane</keyword>
<dbReference type="SUPFAM" id="SSF57850">
    <property type="entry name" value="RING/U-box"/>
    <property type="match status" value="1"/>
</dbReference>
<keyword evidence="2 4" id="KW-0863">Zinc-finger</keyword>
<dbReference type="Proteomes" id="UP000287651">
    <property type="component" value="Unassembled WGS sequence"/>
</dbReference>
<comment type="caution">
    <text evidence="8">The sequence shown here is derived from an EMBL/GenBank/DDBJ whole genome shotgun (WGS) entry which is preliminary data.</text>
</comment>
<name>A0A426YFE5_ENSVE</name>
<dbReference type="InterPro" id="IPR013083">
    <property type="entry name" value="Znf_RING/FYVE/PHD"/>
</dbReference>
<accession>A0A426YFE5</accession>
<dbReference type="PANTHER" id="PTHR45798">
    <property type="entry name" value="RING-H2 FINGER PROTEIN ATL61-RELATED-RELATED"/>
    <property type="match status" value="1"/>
</dbReference>
<dbReference type="PROSITE" id="PS50089">
    <property type="entry name" value="ZF_RING_2"/>
    <property type="match status" value="1"/>
</dbReference>
<dbReference type="Gene3D" id="3.30.40.10">
    <property type="entry name" value="Zinc/RING finger domain, C3HC4 (zinc finger)"/>
    <property type="match status" value="1"/>
</dbReference>
<proteinExistence type="predicted"/>
<evidence type="ECO:0000259" key="7">
    <source>
        <dbReference type="PROSITE" id="PS50089"/>
    </source>
</evidence>
<feature type="region of interest" description="Disordered" evidence="5">
    <location>
        <begin position="156"/>
        <end position="182"/>
    </location>
</feature>
<gene>
    <name evidence="8" type="ORF">B296_00032438</name>
</gene>
<sequence length="182" mass="19160">MMLPSLSRFLQSSDNLHAAERTDPLPVDSDLIVILTSLLCALICVLGLAVVARYAWLRPTPAAASSSVFRLTGKGLKKKALRSLPTLSFDSSSARGNGKLSDCSICLAEFADGDQVRVLPQCGHGFHVVCVGTWLRSHSSCPSCRRILVVPAAAVATSPSRSASAGRGSKKAQDAEPSNPQS</sequence>
<evidence type="ECO:0000313" key="9">
    <source>
        <dbReference type="Proteomes" id="UP000287651"/>
    </source>
</evidence>
<reference evidence="8 9" key="1">
    <citation type="journal article" date="2014" name="Agronomy (Basel)">
        <title>A Draft Genome Sequence for Ensete ventricosum, the Drought-Tolerant Tree Against Hunger.</title>
        <authorList>
            <person name="Harrison J."/>
            <person name="Moore K.A."/>
            <person name="Paszkiewicz K."/>
            <person name="Jones T."/>
            <person name="Grant M."/>
            <person name="Ambacheew D."/>
            <person name="Muzemil S."/>
            <person name="Studholme D.J."/>
        </authorList>
    </citation>
    <scope>NUCLEOTIDE SEQUENCE [LARGE SCALE GENOMIC DNA]</scope>
</reference>
<dbReference type="GO" id="GO:0008270">
    <property type="term" value="F:zinc ion binding"/>
    <property type="evidence" value="ECO:0007669"/>
    <property type="project" value="UniProtKB-KW"/>
</dbReference>
<evidence type="ECO:0000256" key="6">
    <source>
        <dbReference type="SAM" id="Phobius"/>
    </source>
</evidence>
<protein>
    <recommendedName>
        <fullName evidence="7">RING-type domain-containing protein</fullName>
    </recommendedName>
</protein>
<evidence type="ECO:0000256" key="5">
    <source>
        <dbReference type="SAM" id="MobiDB-lite"/>
    </source>
</evidence>
<dbReference type="EMBL" id="AMZH03012749">
    <property type="protein sequence ID" value="RRT50471.1"/>
    <property type="molecule type" value="Genomic_DNA"/>
</dbReference>
<dbReference type="InterPro" id="IPR052788">
    <property type="entry name" value="RING-type_E3_ligase_ATL"/>
</dbReference>
<dbReference type="SMART" id="SM00184">
    <property type="entry name" value="RING"/>
    <property type="match status" value="1"/>
</dbReference>
<evidence type="ECO:0000313" key="8">
    <source>
        <dbReference type="EMBL" id="RRT50471.1"/>
    </source>
</evidence>
<keyword evidence="1" id="KW-0479">Metal-binding</keyword>
<keyword evidence="3" id="KW-0862">Zinc</keyword>
<keyword evidence="6" id="KW-0812">Transmembrane</keyword>
<evidence type="ECO:0000256" key="4">
    <source>
        <dbReference type="PROSITE-ProRule" id="PRU00175"/>
    </source>
</evidence>
<feature type="domain" description="RING-type" evidence="7">
    <location>
        <begin position="103"/>
        <end position="145"/>
    </location>
</feature>
<dbReference type="Pfam" id="PF13639">
    <property type="entry name" value="zf-RING_2"/>
    <property type="match status" value="1"/>
</dbReference>
<dbReference type="PANTHER" id="PTHR45798:SF97">
    <property type="entry name" value="ALCOHOL-SENSITIVE RING FINGER PROTEIN 1"/>
    <property type="match status" value="1"/>
</dbReference>
<keyword evidence="6" id="KW-1133">Transmembrane helix</keyword>
<feature type="transmembrane region" description="Helical" evidence="6">
    <location>
        <begin position="31"/>
        <end position="56"/>
    </location>
</feature>
<evidence type="ECO:0000256" key="1">
    <source>
        <dbReference type="ARBA" id="ARBA00022723"/>
    </source>
</evidence>
<evidence type="ECO:0000256" key="3">
    <source>
        <dbReference type="ARBA" id="ARBA00022833"/>
    </source>
</evidence>
<dbReference type="CDD" id="cd16461">
    <property type="entry name" value="RING-H2_EL5-like"/>
    <property type="match status" value="1"/>
</dbReference>